<dbReference type="PANTHER" id="PTHR11774:SF4">
    <property type="entry name" value="GERANYLGERANYL TRANSFERASE TYPE-1 SUBUNIT BETA"/>
    <property type="match status" value="1"/>
</dbReference>
<feature type="domain" description="Prenyltransferase alpha-alpha toroid" evidence="9">
    <location>
        <begin position="13"/>
        <end position="417"/>
    </location>
</feature>
<proteinExistence type="inferred from homology"/>
<evidence type="ECO:0000313" key="10">
    <source>
        <dbReference type="EMBL" id="KAK4540304.1"/>
    </source>
</evidence>
<evidence type="ECO:0000256" key="2">
    <source>
        <dbReference type="ARBA" id="ARBA00010497"/>
    </source>
</evidence>
<dbReference type="SUPFAM" id="SSF48239">
    <property type="entry name" value="Terpenoid cyclases/Protein prenyltransferases"/>
    <property type="match status" value="1"/>
</dbReference>
<name>A0AAV9J6N3_9PEZI</name>
<protein>
    <recommendedName>
        <fullName evidence="9">Prenyltransferase alpha-alpha toroid domain-containing protein</fullName>
    </recommendedName>
</protein>
<dbReference type="PANTHER" id="PTHR11774">
    <property type="entry name" value="GERANYLGERANYL TRANSFERASE TYPE BETA SUBUNIT"/>
    <property type="match status" value="1"/>
</dbReference>
<dbReference type="InterPro" id="IPR008930">
    <property type="entry name" value="Terpenoid_cyclase/PrenylTrfase"/>
</dbReference>
<dbReference type="GO" id="GO:0004662">
    <property type="term" value="F:CAAX-protein geranylgeranyltransferase activity"/>
    <property type="evidence" value="ECO:0007669"/>
    <property type="project" value="TreeGrafter"/>
</dbReference>
<evidence type="ECO:0000256" key="1">
    <source>
        <dbReference type="ARBA" id="ARBA00001947"/>
    </source>
</evidence>
<evidence type="ECO:0000259" key="9">
    <source>
        <dbReference type="Pfam" id="PF00432"/>
    </source>
</evidence>
<gene>
    <name evidence="10" type="ORF">LTR36_009616</name>
</gene>
<comment type="caution">
    <text evidence="10">The sequence shown here is derived from an EMBL/GenBank/DDBJ whole genome shotgun (WGS) entry which is preliminary data.</text>
</comment>
<feature type="region of interest" description="Disordered" evidence="8">
    <location>
        <begin position="284"/>
        <end position="310"/>
    </location>
</feature>
<evidence type="ECO:0000256" key="5">
    <source>
        <dbReference type="ARBA" id="ARBA00022723"/>
    </source>
</evidence>
<sequence length="441" mass="48558">MTILHEAGPEPRLEKARHIKYWTRCLKTFLPRQYTGNDSNRMYLAYFIISALDLLDALNTVSTGNERRDHVNWIYRCQHPKGGFRMWPGTDLGDRANDTNAKWDPANIPATYFALAALLILDDDFERVKRGQCLLWLQKMQREDGSFGETLVDGVVEGGRDPRLGYCATGVRHILRGSSAEPISIDGQTVRDIDVDSFVRCVRVAESFDGGIADEPFHEPQAGYTFCSLGALAFVGRLNTPDKSNPIEPNAPCDPHNVLKWLLSRQTELTDPDAGLDTEFHTAEEAPNTQHAEGKHVSKENGARDSKPIRQDPYQSVGSSIFDLLVDGAGMNGRTNKVADTCYAFWVGASLDIVGCVTLCNRAGLRRYLLGKTQHGVLGGFGKFPGDLPDLYHSYLGLAALSLAGSDQVKRLDGGMCLSAEARGRLPGLWDAWAVEGPTTT</sequence>
<evidence type="ECO:0000256" key="8">
    <source>
        <dbReference type="SAM" id="MobiDB-lite"/>
    </source>
</evidence>
<dbReference type="InterPro" id="IPR045089">
    <property type="entry name" value="PGGT1B-like"/>
</dbReference>
<keyword evidence="5" id="KW-0479">Metal-binding</keyword>
<reference evidence="10 11" key="1">
    <citation type="submission" date="2021-11" db="EMBL/GenBank/DDBJ databases">
        <title>Black yeast isolated from Biological Soil Crust.</title>
        <authorList>
            <person name="Kurbessoian T."/>
        </authorList>
    </citation>
    <scope>NUCLEOTIDE SEQUENCE [LARGE SCALE GENOMIC DNA]</scope>
    <source>
        <strain evidence="10 11">CCFEE 5522</strain>
    </source>
</reference>
<evidence type="ECO:0000256" key="4">
    <source>
        <dbReference type="ARBA" id="ARBA00022679"/>
    </source>
</evidence>
<keyword evidence="7" id="KW-0862">Zinc</keyword>
<feature type="compositionally biased region" description="Basic and acidic residues" evidence="8">
    <location>
        <begin position="292"/>
        <end position="310"/>
    </location>
</feature>
<keyword evidence="11" id="KW-1185">Reference proteome</keyword>
<evidence type="ECO:0000256" key="7">
    <source>
        <dbReference type="ARBA" id="ARBA00022833"/>
    </source>
</evidence>
<evidence type="ECO:0000313" key="11">
    <source>
        <dbReference type="Proteomes" id="UP001324427"/>
    </source>
</evidence>
<dbReference type="GO" id="GO:0005953">
    <property type="term" value="C:CAAX-protein geranylgeranyltransferase complex"/>
    <property type="evidence" value="ECO:0007669"/>
    <property type="project" value="TreeGrafter"/>
</dbReference>
<dbReference type="EMBL" id="JAVFHQ010000070">
    <property type="protein sequence ID" value="KAK4540304.1"/>
    <property type="molecule type" value="Genomic_DNA"/>
</dbReference>
<organism evidence="10 11">
    <name type="scientific">Oleoguttula mirabilis</name>
    <dbReference type="NCBI Taxonomy" id="1507867"/>
    <lineage>
        <taxon>Eukaryota</taxon>
        <taxon>Fungi</taxon>
        <taxon>Dikarya</taxon>
        <taxon>Ascomycota</taxon>
        <taxon>Pezizomycotina</taxon>
        <taxon>Dothideomycetes</taxon>
        <taxon>Dothideomycetidae</taxon>
        <taxon>Mycosphaerellales</taxon>
        <taxon>Teratosphaeriaceae</taxon>
        <taxon>Oleoguttula</taxon>
    </lineage>
</organism>
<comment type="similarity">
    <text evidence="2">Belongs to the protein prenyltransferase subunit beta family.</text>
</comment>
<dbReference type="GO" id="GO:0046872">
    <property type="term" value="F:metal ion binding"/>
    <property type="evidence" value="ECO:0007669"/>
    <property type="project" value="UniProtKB-KW"/>
</dbReference>
<dbReference type="InterPro" id="IPR001330">
    <property type="entry name" value="Prenyltrans"/>
</dbReference>
<dbReference type="Gene3D" id="1.50.10.20">
    <property type="match status" value="1"/>
</dbReference>
<dbReference type="Proteomes" id="UP001324427">
    <property type="component" value="Unassembled WGS sequence"/>
</dbReference>
<evidence type="ECO:0000256" key="6">
    <source>
        <dbReference type="ARBA" id="ARBA00022737"/>
    </source>
</evidence>
<keyword evidence="3" id="KW-0637">Prenyltransferase</keyword>
<comment type="cofactor">
    <cofactor evidence="1">
        <name>Zn(2+)</name>
        <dbReference type="ChEBI" id="CHEBI:29105"/>
    </cofactor>
</comment>
<accession>A0AAV9J6N3</accession>
<keyword evidence="6" id="KW-0677">Repeat</keyword>
<dbReference type="AlphaFoldDB" id="A0AAV9J6N3"/>
<evidence type="ECO:0000256" key="3">
    <source>
        <dbReference type="ARBA" id="ARBA00022602"/>
    </source>
</evidence>
<dbReference type="Pfam" id="PF00432">
    <property type="entry name" value="Prenyltrans"/>
    <property type="match status" value="1"/>
</dbReference>
<keyword evidence="4" id="KW-0808">Transferase</keyword>